<accession>A0A4C1W939</accession>
<evidence type="ECO:0000313" key="1">
    <source>
        <dbReference type="EMBL" id="GBP47022.1"/>
    </source>
</evidence>
<dbReference type="EMBL" id="BGZK01000494">
    <property type="protein sequence ID" value="GBP47022.1"/>
    <property type="molecule type" value="Genomic_DNA"/>
</dbReference>
<keyword evidence="2" id="KW-1185">Reference proteome</keyword>
<evidence type="ECO:0000313" key="2">
    <source>
        <dbReference type="Proteomes" id="UP000299102"/>
    </source>
</evidence>
<dbReference type="AlphaFoldDB" id="A0A4C1W939"/>
<proteinExistence type="predicted"/>
<comment type="caution">
    <text evidence="1">The sequence shown here is derived from an EMBL/GenBank/DDBJ whole genome shotgun (WGS) entry which is preliminary data.</text>
</comment>
<dbReference type="Proteomes" id="UP000299102">
    <property type="component" value="Unassembled WGS sequence"/>
</dbReference>
<gene>
    <name evidence="1" type="ORF">EVAR_29624_1</name>
</gene>
<name>A0A4C1W939_EUMVA</name>
<reference evidence="1 2" key="1">
    <citation type="journal article" date="2019" name="Commun. Biol.">
        <title>The bagworm genome reveals a unique fibroin gene that provides high tensile strength.</title>
        <authorList>
            <person name="Kono N."/>
            <person name="Nakamura H."/>
            <person name="Ohtoshi R."/>
            <person name="Tomita M."/>
            <person name="Numata K."/>
            <person name="Arakawa K."/>
        </authorList>
    </citation>
    <scope>NUCLEOTIDE SEQUENCE [LARGE SCALE GENOMIC DNA]</scope>
</reference>
<sequence>MLSQDTDVILATFVVAFRLVSESCSGLLLPLSSLHHSDRSAIKYTIPSQEAVIALETPPGLRVSTGGGDHLLSDGSPASLSSICDLRKSFSSSCSRKYCPPTISLRSKDYDVKPLTLMHSGAATATGTENSTSA</sequence>
<organism evidence="1 2">
    <name type="scientific">Eumeta variegata</name>
    <name type="common">Bagworm moth</name>
    <name type="synonym">Eumeta japonica</name>
    <dbReference type="NCBI Taxonomy" id="151549"/>
    <lineage>
        <taxon>Eukaryota</taxon>
        <taxon>Metazoa</taxon>
        <taxon>Ecdysozoa</taxon>
        <taxon>Arthropoda</taxon>
        <taxon>Hexapoda</taxon>
        <taxon>Insecta</taxon>
        <taxon>Pterygota</taxon>
        <taxon>Neoptera</taxon>
        <taxon>Endopterygota</taxon>
        <taxon>Lepidoptera</taxon>
        <taxon>Glossata</taxon>
        <taxon>Ditrysia</taxon>
        <taxon>Tineoidea</taxon>
        <taxon>Psychidae</taxon>
        <taxon>Oiketicinae</taxon>
        <taxon>Eumeta</taxon>
    </lineage>
</organism>
<protein>
    <submittedName>
        <fullName evidence="1">Uncharacterized protein</fullName>
    </submittedName>
</protein>